<keyword evidence="3" id="KW-0804">Transcription</keyword>
<evidence type="ECO:0000256" key="1">
    <source>
        <dbReference type="ARBA" id="ARBA00023015"/>
    </source>
</evidence>
<dbReference type="SUPFAM" id="SSF46689">
    <property type="entry name" value="Homeodomain-like"/>
    <property type="match status" value="1"/>
</dbReference>
<evidence type="ECO:0000313" key="7">
    <source>
        <dbReference type="EMBL" id="GAA2199390.1"/>
    </source>
</evidence>
<feature type="domain" description="HTH tetR-type" evidence="6">
    <location>
        <begin position="26"/>
        <end position="85"/>
    </location>
</feature>
<comment type="caution">
    <text evidence="7">The sequence shown here is derived from an EMBL/GenBank/DDBJ whole genome shotgun (WGS) entry which is preliminary data.</text>
</comment>
<keyword evidence="2 4" id="KW-0238">DNA-binding</keyword>
<keyword evidence="1" id="KW-0805">Transcription regulation</keyword>
<evidence type="ECO:0000256" key="4">
    <source>
        <dbReference type="PROSITE-ProRule" id="PRU00335"/>
    </source>
</evidence>
<accession>A0ABN3BT66</accession>
<evidence type="ECO:0000259" key="6">
    <source>
        <dbReference type="PROSITE" id="PS50977"/>
    </source>
</evidence>
<dbReference type="EMBL" id="BAAAQW010000004">
    <property type="protein sequence ID" value="GAA2199390.1"/>
    <property type="molecule type" value="Genomic_DNA"/>
</dbReference>
<dbReference type="InterPro" id="IPR050109">
    <property type="entry name" value="HTH-type_TetR-like_transc_reg"/>
</dbReference>
<proteinExistence type="predicted"/>
<sequence length="208" mass="21902">MVHAHNGMPGSPHAGSYTATGRTGQKSRTQRALVEALRGLMADGQDPSVSDVAASAGISRTTAYRYFPDKESLLNAAMPQTGERSLLGEDPPSDVAERLDRTLGEHFAFIRDWEPQMRAALRASLAPGAGQPALRGGRAVRWYEEALAPLAGTHPGIDVHRLAVRLRAAAGIEPYVWLTGVGGLGAEEAFAAMKSNALDILHAAVGGA</sequence>
<keyword evidence="8" id="KW-1185">Reference proteome</keyword>
<reference evidence="7 8" key="1">
    <citation type="journal article" date="2019" name="Int. J. Syst. Evol. Microbiol.">
        <title>The Global Catalogue of Microorganisms (GCM) 10K type strain sequencing project: providing services to taxonomists for standard genome sequencing and annotation.</title>
        <authorList>
            <consortium name="The Broad Institute Genomics Platform"/>
            <consortium name="The Broad Institute Genome Sequencing Center for Infectious Disease"/>
            <person name="Wu L."/>
            <person name="Ma J."/>
        </authorList>
    </citation>
    <scope>NUCLEOTIDE SEQUENCE [LARGE SCALE GENOMIC DNA]</scope>
    <source>
        <strain evidence="7 8">JCM 16034</strain>
    </source>
</reference>
<dbReference type="InterPro" id="IPR001647">
    <property type="entry name" value="HTH_TetR"/>
</dbReference>
<organism evidence="7 8">
    <name type="scientific">Sinomonas flava</name>
    <dbReference type="NCBI Taxonomy" id="496857"/>
    <lineage>
        <taxon>Bacteria</taxon>
        <taxon>Bacillati</taxon>
        <taxon>Actinomycetota</taxon>
        <taxon>Actinomycetes</taxon>
        <taxon>Micrococcales</taxon>
        <taxon>Micrococcaceae</taxon>
        <taxon>Sinomonas</taxon>
    </lineage>
</organism>
<dbReference type="RefSeq" id="WP_344299145.1">
    <property type="nucleotide sequence ID" value="NZ_BAAAQW010000004.1"/>
</dbReference>
<dbReference type="Proteomes" id="UP001500432">
    <property type="component" value="Unassembled WGS sequence"/>
</dbReference>
<protein>
    <submittedName>
        <fullName evidence="7">TetR/AcrR family transcriptional regulator</fullName>
    </submittedName>
</protein>
<name>A0ABN3BT66_9MICC</name>
<evidence type="ECO:0000256" key="5">
    <source>
        <dbReference type="SAM" id="MobiDB-lite"/>
    </source>
</evidence>
<dbReference type="PANTHER" id="PTHR30055">
    <property type="entry name" value="HTH-TYPE TRANSCRIPTIONAL REGULATOR RUTR"/>
    <property type="match status" value="1"/>
</dbReference>
<evidence type="ECO:0000313" key="8">
    <source>
        <dbReference type="Proteomes" id="UP001500432"/>
    </source>
</evidence>
<feature type="region of interest" description="Disordered" evidence="5">
    <location>
        <begin position="1"/>
        <end position="30"/>
    </location>
</feature>
<feature type="DNA-binding region" description="H-T-H motif" evidence="4">
    <location>
        <begin position="48"/>
        <end position="67"/>
    </location>
</feature>
<evidence type="ECO:0000256" key="3">
    <source>
        <dbReference type="ARBA" id="ARBA00023163"/>
    </source>
</evidence>
<dbReference type="Gene3D" id="1.10.357.10">
    <property type="entry name" value="Tetracycline Repressor, domain 2"/>
    <property type="match status" value="1"/>
</dbReference>
<dbReference type="PANTHER" id="PTHR30055:SF234">
    <property type="entry name" value="HTH-TYPE TRANSCRIPTIONAL REGULATOR BETI"/>
    <property type="match status" value="1"/>
</dbReference>
<dbReference type="InterPro" id="IPR009057">
    <property type="entry name" value="Homeodomain-like_sf"/>
</dbReference>
<feature type="compositionally biased region" description="Polar residues" evidence="5">
    <location>
        <begin position="17"/>
        <end position="27"/>
    </location>
</feature>
<dbReference type="Pfam" id="PF00440">
    <property type="entry name" value="TetR_N"/>
    <property type="match status" value="1"/>
</dbReference>
<gene>
    <name evidence="7" type="ORF">GCM10009849_15640</name>
</gene>
<evidence type="ECO:0000256" key="2">
    <source>
        <dbReference type="ARBA" id="ARBA00023125"/>
    </source>
</evidence>
<dbReference type="PROSITE" id="PS50977">
    <property type="entry name" value="HTH_TETR_2"/>
    <property type="match status" value="1"/>
</dbReference>